<protein>
    <recommendedName>
        <fullName evidence="4">Metal-dependent hydrolase</fullName>
    </recommendedName>
</protein>
<dbReference type="AlphaFoldDB" id="A0A376AF06"/>
<feature type="region of interest" description="Disordered" evidence="1">
    <location>
        <begin position="1"/>
        <end position="22"/>
    </location>
</feature>
<evidence type="ECO:0000313" key="2">
    <source>
        <dbReference type="EMBL" id="SSC66063.1"/>
    </source>
</evidence>
<gene>
    <name evidence="2" type="ORF">RHIZ70_1771</name>
</gene>
<reference evidence="3" key="1">
    <citation type="submission" date="2018-07" db="EMBL/GenBank/DDBJ databases">
        <authorList>
            <person name="Peiro R."/>
            <person name="Begona"/>
            <person name="Cbmso G."/>
            <person name="Lopez M."/>
            <person name="Gonzalez S."/>
        </authorList>
    </citation>
    <scope>NUCLEOTIDE SEQUENCE [LARGE SCALE GENOMIC DNA]</scope>
</reference>
<evidence type="ECO:0008006" key="4">
    <source>
        <dbReference type="Google" id="ProtNLM"/>
    </source>
</evidence>
<dbReference type="PIRSF" id="PIRSF007580">
    <property type="entry name" value="UCP07580"/>
    <property type="match status" value="1"/>
</dbReference>
<dbReference type="STRING" id="1336235.GCA_000518785_04395"/>
<dbReference type="EMBL" id="UEYP01000020">
    <property type="protein sequence ID" value="SSC66063.1"/>
    <property type="molecule type" value="Genomic_DNA"/>
</dbReference>
<dbReference type="PANTHER" id="PTHR39456:SF1">
    <property type="entry name" value="METAL-DEPENDENT HYDROLASE"/>
    <property type="match status" value="1"/>
</dbReference>
<dbReference type="RefSeq" id="WP_115672480.1">
    <property type="nucleotide sequence ID" value="NZ_UEYP01000020.1"/>
</dbReference>
<keyword evidence="3" id="KW-1185">Reference proteome</keyword>
<evidence type="ECO:0000256" key="1">
    <source>
        <dbReference type="SAM" id="MobiDB-lite"/>
    </source>
</evidence>
<sequence>MAIADTAAQTARWKDASPGSDDEDIIPRDIRFGILENPTRHWLGGDFHKTALIDGLSIFLPEGERYFIRSLKYYAPKLKDKQLAAEINGYSVQEAFHTREHEDYNRALARLGYDVEAMEAPVIKTLRSDKIPIFRLAVTCAIEHLTATLSTVTLRNPQFLDDAAPAYRRLWMWHALEELEHKAVALDVFAAATPKYSPFKRYMLRTMAFNAVAWTFLKIVLANLVRFARTDGVKTGPRFWARLVWVLFGNPGYWRKCAPLVLKYYLPGFNPVNRDDHALIHKARAWLYDEFMALEATKAAQTPAPSAGPAAAPAAE</sequence>
<dbReference type="OrthoDB" id="4760165at2"/>
<dbReference type="PANTHER" id="PTHR39456">
    <property type="entry name" value="METAL-DEPENDENT HYDROLASE"/>
    <property type="match status" value="1"/>
</dbReference>
<dbReference type="Proteomes" id="UP000254764">
    <property type="component" value="Unassembled WGS sequence"/>
</dbReference>
<organism evidence="2 3">
    <name type="scientific">Ciceribacter selenitireducens ATCC BAA-1503</name>
    <dbReference type="NCBI Taxonomy" id="1336235"/>
    <lineage>
        <taxon>Bacteria</taxon>
        <taxon>Pseudomonadati</taxon>
        <taxon>Pseudomonadota</taxon>
        <taxon>Alphaproteobacteria</taxon>
        <taxon>Hyphomicrobiales</taxon>
        <taxon>Rhizobiaceae</taxon>
        <taxon>Ciceribacter</taxon>
    </lineage>
</organism>
<accession>A0A376AF06</accession>
<proteinExistence type="predicted"/>
<name>A0A376AF06_9HYPH</name>
<dbReference type="InterPro" id="IPR016516">
    <property type="entry name" value="UCP07580"/>
</dbReference>
<dbReference type="Pfam" id="PF10118">
    <property type="entry name" value="Metal_hydrol"/>
    <property type="match status" value="1"/>
</dbReference>
<evidence type="ECO:0000313" key="3">
    <source>
        <dbReference type="Proteomes" id="UP000254764"/>
    </source>
</evidence>